<feature type="compositionally biased region" description="Basic and acidic residues" evidence="1">
    <location>
        <begin position="47"/>
        <end position="59"/>
    </location>
</feature>
<evidence type="ECO:0000313" key="3">
    <source>
        <dbReference type="Proteomes" id="UP000239001"/>
    </source>
</evidence>
<protein>
    <submittedName>
        <fullName evidence="2">Uncharacterized protein</fullName>
    </submittedName>
</protein>
<feature type="compositionally biased region" description="Pro residues" evidence="1">
    <location>
        <begin position="24"/>
        <end position="36"/>
    </location>
</feature>
<sequence>MSELDDLLSQLKTEYTGKKEPQPITQPPVIPSPSVTPKPTVSSVDHLLAELKGETKENKPQPTSPKKIPSHSRFTTPVEPSIFQDLRSEYQEKDQIAARQKQQEIQEKQRLEEQRQEKKREALKEKALIWLKQLNPKSDEGKWFEEFSYSYDSKIEAAMQYLEALRESGTNI</sequence>
<name>A0A2T1LZC2_9CHRO</name>
<reference evidence="2 3" key="1">
    <citation type="submission" date="2018-03" db="EMBL/GenBank/DDBJ databases">
        <title>The ancient ancestry and fast evolution of plastids.</title>
        <authorList>
            <person name="Moore K.R."/>
            <person name="Magnabosco C."/>
            <person name="Momper L."/>
            <person name="Gold D.A."/>
            <person name="Bosak T."/>
            <person name="Fournier G.P."/>
        </authorList>
    </citation>
    <scope>NUCLEOTIDE SEQUENCE [LARGE SCALE GENOMIC DNA]</scope>
    <source>
        <strain evidence="2 3">CCALA 016</strain>
    </source>
</reference>
<reference evidence="2 3" key="2">
    <citation type="submission" date="2018-03" db="EMBL/GenBank/DDBJ databases">
        <authorList>
            <person name="Keele B.F."/>
        </authorList>
    </citation>
    <scope>NUCLEOTIDE SEQUENCE [LARGE SCALE GENOMIC DNA]</scope>
    <source>
        <strain evidence="2 3">CCALA 016</strain>
    </source>
</reference>
<proteinExistence type="predicted"/>
<dbReference type="RefSeq" id="WP_106456623.1">
    <property type="nucleotide sequence ID" value="NZ_PXOH01000007.1"/>
</dbReference>
<keyword evidence="3" id="KW-1185">Reference proteome</keyword>
<comment type="caution">
    <text evidence="2">The sequence shown here is derived from an EMBL/GenBank/DDBJ whole genome shotgun (WGS) entry which is preliminary data.</text>
</comment>
<dbReference type="InterPro" id="IPR058106">
    <property type="entry name" value="Slr1339"/>
</dbReference>
<organism evidence="2 3">
    <name type="scientific">Aphanothece hegewaldii CCALA 016</name>
    <dbReference type="NCBI Taxonomy" id="2107694"/>
    <lineage>
        <taxon>Bacteria</taxon>
        <taxon>Bacillati</taxon>
        <taxon>Cyanobacteriota</taxon>
        <taxon>Cyanophyceae</taxon>
        <taxon>Oscillatoriophycideae</taxon>
        <taxon>Chroococcales</taxon>
        <taxon>Aphanothecaceae</taxon>
        <taxon>Aphanothece</taxon>
    </lineage>
</organism>
<dbReference type="NCBIfam" id="NF047397">
    <property type="entry name" value="slr1339_fam"/>
    <property type="match status" value="1"/>
</dbReference>
<feature type="region of interest" description="Disordered" evidence="1">
    <location>
        <begin position="92"/>
        <end position="118"/>
    </location>
</feature>
<dbReference type="AlphaFoldDB" id="A0A2T1LZC2"/>
<gene>
    <name evidence="2" type="ORF">C7H19_09445</name>
</gene>
<dbReference type="EMBL" id="PXOH01000007">
    <property type="protein sequence ID" value="PSF37759.1"/>
    <property type="molecule type" value="Genomic_DNA"/>
</dbReference>
<accession>A0A2T1LZC2</accession>
<evidence type="ECO:0000256" key="1">
    <source>
        <dbReference type="SAM" id="MobiDB-lite"/>
    </source>
</evidence>
<feature type="region of interest" description="Disordered" evidence="1">
    <location>
        <begin position="1"/>
        <end position="79"/>
    </location>
</feature>
<evidence type="ECO:0000313" key="2">
    <source>
        <dbReference type="EMBL" id="PSF37759.1"/>
    </source>
</evidence>
<dbReference type="Pfam" id="PF26643">
    <property type="entry name" value="Slr1339"/>
    <property type="match status" value="1"/>
</dbReference>
<dbReference type="Proteomes" id="UP000239001">
    <property type="component" value="Unassembled WGS sequence"/>
</dbReference>
<dbReference type="OrthoDB" id="425925at2"/>